<dbReference type="Pfam" id="PF01807">
    <property type="entry name" value="Zn_ribbon_DnaG"/>
    <property type="match status" value="1"/>
</dbReference>
<feature type="region of interest" description="Disordered" evidence="13">
    <location>
        <begin position="451"/>
        <end position="495"/>
    </location>
</feature>
<dbReference type="InterPro" id="IPR037068">
    <property type="entry name" value="DNA_primase_core_N_sf"/>
</dbReference>
<keyword evidence="4 12" id="KW-0548">Nucleotidyltransferase</keyword>
<comment type="function">
    <text evidence="12">RNA polymerase that catalyzes the synthesis of short RNA molecules used as primers for DNA polymerase during DNA replication.</text>
</comment>
<dbReference type="SMART" id="SM00400">
    <property type="entry name" value="ZnF_CHCC"/>
    <property type="match status" value="1"/>
</dbReference>
<keyword evidence="5 12" id="KW-0235">DNA replication</keyword>
<evidence type="ECO:0000256" key="10">
    <source>
        <dbReference type="ARBA" id="ARBA00023125"/>
    </source>
</evidence>
<dbReference type="PANTHER" id="PTHR30313:SF2">
    <property type="entry name" value="DNA PRIMASE"/>
    <property type="match status" value="1"/>
</dbReference>
<evidence type="ECO:0000256" key="11">
    <source>
        <dbReference type="ARBA" id="ARBA00023163"/>
    </source>
</evidence>
<keyword evidence="6 12" id="KW-0479">Metal-binding</keyword>
<dbReference type="GO" id="GO:0003677">
    <property type="term" value="F:DNA binding"/>
    <property type="evidence" value="ECO:0007669"/>
    <property type="project" value="UniProtKB-KW"/>
</dbReference>
<dbReference type="Pfam" id="PF08278">
    <property type="entry name" value="DnaG_DnaB_bind"/>
    <property type="match status" value="1"/>
</dbReference>
<comment type="catalytic activity">
    <reaction evidence="12">
        <text>ssDNA + n NTP = ssDNA/pppN(pN)n-1 hybrid + (n-1) diphosphate.</text>
        <dbReference type="EC" id="2.7.7.101"/>
    </reaction>
</comment>
<keyword evidence="10 12" id="KW-0238">DNA-binding</keyword>
<dbReference type="InterPro" id="IPR002694">
    <property type="entry name" value="Znf_CHC2"/>
</dbReference>
<dbReference type="InterPro" id="IPR036977">
    <property type="entry name" value="DNA_primase_Znf_CHC2"/>
</dbReference>
<dbReference type="InterPro" id="IPR030846">
    <property type="entry name" value="DnaG_bac"/>
</dbReference>
<keyword evidence="16" id="KW-1185">Reference proteome</keyword>
<comment type="domain">
    <text evidence="12">Contains an N-terminal zinc-binding domain, a central core domain that contains the primase activity, and a C-terminal DnaB-binding domain.</text>
</comment>
<dbReference type="GO" id="GO:0003899">
    <property type="term" value="F:DNA-directed RNA polymerase activity"/>
    <property type="evidence" value="ECO:0007669"/>
    <property type="project" value="UniProtKB-UniRule"/>
</dbReference>
<comment type="caution">
    <text evidence="15">The sequence shown here is derived from an EMBL/GenBank/DDBJ whole genome shotgun (WGS) entry which is preliminary data.</text>
</comment>
<dbReference type="EMBL" id="RKHQ01000002">
    <property type="protein sequence ID" value="ROR93277.1"/>
    <property type="molecule type" value="Genomic_DNA"/>
</dbReference>
<dbReference type="Pfam" id="PF10410">
    <property type="entry name" value="DnaB_bind"/>
    <property type="match status" value="1"/>
</dbReference>
<dbReference type="Proteomes" id="UP000275356">
    <property type="component" value="Unassembled WGS sequence"/>
</dbReference>
<dbReference type="GO" id="GO:0008270">
    <property type="term" value="F:zinc ion binding"/>
    <property type="evidence" value="ECO:0007669"/>
    <property type="project" value="UniProtKB-UniRule"/>
</dbReference>
<evidence type="ECO:0000256" key="13">
    <source>
        <dbReference type="SAM" id="MobiDB-lite"/>
    </source>
</evidence>
<keyword evidence="3 12" id="KW-0808">Transferase</keyword>
<dbReference type="InterPro" id="IPR006295">
    <property type="entry name" value="DNA_primase_DnaG"/>
</dbReference>
<evidence type="ECO:0000256" key="3">
    <source>
        <dbReference type="ARBA" id="ARBA00022679"/>
    </source>
</evidence>
<evidence type="ECO:0000256" key="9">
    <source>
        <dbReference type="ARBA" id="ARBA00022842"/>
    </source>
</evidence>
<evidence type="ECO:0000256" key="2">
    <source>
        <dbReference type="ARBA" id="ARBA00022515"/>
    </source>
</evidence>
<comment type="similarity">
    <text evidence="12">Belongs to the DnaG primase family.</text>
</comment>
<keyword evidence="7 12" id="KW-0863">Zinc-finger</keyword>
<gene>
    <name evidence="12" type="primary">dnaG</name>
    <name evidence="15" type="ORF">EDD28_2685</name>
</gene>
<dbReference type="InterPro" id="IPR019475">
    <property type="entry name" value="DNA_primase_DnaB-bd"/>
</dbReference>
<dbReference type="CDD" id="cd03364">
    <property type="entry name" value="TOPRIM_DnaG_primases"/>
    <property type="match status" value="1"/>
</dbReference>
<dbReference type="InterPro" id="IPR013264">
    <property type="entry name" value="DNAG_N"/>
</dbReference>
<evidence type="ECO:0000259" key="14">
    <source>
        <dbReference type="PROSITE" id="PS50880"/>
    </source>
</evidence>
<dbReference type="AlphaFoldDB" id="A0A3N2D0H3"/>
<dbReference type="GO" id="GO:0005737">
    <property type="term" value="C:cytoplasm"/>
    <property type="evidence" value="ECO:0007669"/>
    <property type="project" value="TreeGrafter"/>
</dbReference>
<feature type="domain" description="Toprim" evidence="14">
    <location>
        <begin position="264"/>
        <end position="362"/>
    </location>
</feature>
<evidence type="ECO:0000256" key="7">
    <source>
        <dbReference type="ARBA" id="ARBA00022771"/>
    </source>
</evidence>
<dbReference type="InterPro" id="IPR050219">
    <property type="entry name" value="DnaG_primase"/>
</dbReference>
<comment type="cofactor">
    <cofactor evidence="12">
        <name>Zn(2+)</name>
        <dbReference type="ChEBI" id="CHEBI:29105"/>
    </cofactor>
    <text evidence="12">Binds 1 zinc ion per monomer.</text>
</comment>
<evidence type="ECO:0000256" key="6">
    <source>
        <dbReference type="ARBA" id="ARBA00022723"/>
    </source>
</evidence>
<keyword evidence="8 12" id="KW-0862">Zinc</keyword>
<dbReference type="SUPFAM" id="SSF56731">
    <property type="entry name" value="DNA primase core"/>
    <property type="match status" value="1"/>
</dbReference>
<dbReference type="FunFam" id="3.90.980.10:FF:000001">
    <property type="entry name" value="DNA primase"/>
    <property type="match status" value="1"/>
</dbReference>
<dbReference type="GO" id="GO:0006269">
    <property type="term" value="P:DNA replication, synthesis of primer"/>
    <property type="evidence" value="ECO:0007669"/>
    <property type="project" value="UniProtKB-UniRule"/>
</dbReference>
<keyword evidence="2 12" id="KW-0639">Primosome</keyword>
<dbReference type="OrthoDB" id="9803773at2"/>
<feature type="compositionally biased region" description="Basic and acidic residues" evidence="13">
    <location>
        <begin position="451"/>
        <end position="474"/>
    </location>
</feature>
<dbReference type="RefSeq" id="WP_123740260.1">
    <property type="nucleotide sequence ID" value="NZ_CALFQU010000051.1"/>
</dbReference>
<reference evidence="15 16" key="1">
    <citation type="submission" date="2018-11" db="EMBL/GenBank/DDBJ databases">
        <title>Sequencing the genomes of 1000 actinobacteria strains.</title>
        <authorList>
            <person name="Klenk H.-P."/>
        </authorList>
    </citation>
    <scope>NUCLEOTIDE SEQUENCE [LARGE SCALE GENOMIC DNA]</scope>
    <source>
        <strain evidence="15 16">DSM 13521</strain>
    </source>
</reference>
<dbReference type="SMART" id="SM00766">
    <property type="entry name" value="DnaG_DnaB_bind"/>
    <property type="match status" value="1"/>
</dbReference>
<evidence type="ECO:0000256" key="5">
    <source>
        <dbReference type="ARBA" id="ARBA00022705"/>
    </source>
</evidence>
<evidence type="ECO:0000313" key="16">
    <source>
        <dbReference type="Proteomes" id="UP000275356"/>
    </source>
</evidence>
<protein>
    <recommendedName>
        <fullName evidence="12">DNA primase</fullName>
        <ecNumber evidence="12">2.7.7.101</ecNumber>
    </recommendedName>
</protein>
<keyword evidence="11 12" id="KW-0804">Transcription</keyword>
<sequence length="646" mass="69197">MSRIRRESVTQVRETARIEEVVAEHVTLRAAGVGSMKGLCPFHDERTPSFHVRPQLGLWHCFGCSEGGDVISFVQKVDHLPFAEAVERLAGKYGVTLAYEEDGSGGPSRPREEPGRRQRLVEAHRVAAEFYAEQLMSPEAATARAFLAERAFDRAAATTFGVGYAPKGWDALLRHLSGRGFTQAELAAAGLVSQGNRGYYDRFRGRLVWPIRDITGDVVGFGARKLYEDDPGPKYLNTPETSIYHKAQVLYGLDLAKKSITTQRQVVVVEGYTDVMACHLAGVTTAVATCGTAFGSDHVRIVRRLLGDVATGANGIILSTGQAIGGEVIFTFDGDAAGQKAALRAFGEDQSFAAQTFVAVSPGGLDPCEVRIASGDAAVRGLVAGRTPLFEFAIRSVLASVDLSTAEGRVAGLRAAAPVIATIRDRALRGEYARQLSGWLGMDPADVRWEVKNAPRLQPRREEYRGPDRPSGEHGDDDAGGPAVPARPQRTPVPTDPLARLERQVLEAALQSPGAAATGGFDDLDPDAFDVPLHRGVHTAIVAAGGAGAGVGNEAAWVADVIDGVPTDVASFVRELSVAEVPVNADRLDAYVRGIVTELRRMGLTRRISALKGRIRATPASDPESSALWSEVYALEEARHRLVAVE</sequence>
<keyword evidence="9" id="KW-0460">Magnesium</keyword>
<evidence type="ECO:0000256" key="1">
    <source>
        <dbReference type="ARBA" id="ARBA00022478"/>
    </source>
</evidence>
<dbReference type="InterPro" id="IPR006171">
    <property type="entry name" value="TOPRIM_dom"/>
</dbReference>
<proteinExistence type="inferred from homology"/>
<dbReference type="Gene3D" id="3.90.580.10">
    <property type="entry name" value="Zinc finger, CHC2-type domain"/>
    <property type="match status" value="1"/>
</dbReference>
<dbReference type="GO" id="GO:0000428">
    <property type="term" value="C:DNA-directed RNA polymerase complex"/>
    <property type="evidence" value="ECO:0007669"/>
    <property type="project" value="UniProtKB-KW"/>
</dbReference>
<dbReference type="InterPro" id="IPR034151">
    <property type="entry name" value="TOPRIM_DnaG_bac"/>
</dbReference>
<feature type="zinc finger region" description="CHC2-type" evidence="12">
    <location>
        <begin position="40"/>
        <end position="64"/>
    </location>
</feature>
<dbReference type="SUPFAM" id="SSF57783">
    <property type="entry name" value="Zinc beta-ribbon"/>
    <property type="match status" value="1"/>
</dbReference>
<dbReference type="FunFam" id="3.90.580.10:FF:000001">
    <property type="entry name" value="DNA primase"/>
    <property type="match status" value="1"/>
</dbReference>
<name>A0A3N2D0H3_9MICO</name>
<dbReference type="EC" id="2.7.7.101" evidence="12"/>
<dbReference type="HAMAP" id="MF_00974">
    <property type="entry name" value="DNA_primase_DnaG"/>
    <property type="match status" value="1"/>
</dbReference>
<dbReference type="InterPro" id="IPR013173">
    <property type="entry name" value="DNA_primase_DnaG_DnaB-bd_dom"/>
</dbReference>
<dbReference type="NCBIfam" id="TIGR01391">
    <property type="entry name" value="dnaG"/>
    <property type="match status" value="1"/>
</dbReference>
<dbReference type="Gene3D" id="3.90.980.10">
    <property type="entry name" value="DNA primase, catalytic core, N-terminal domain"/>
    <property type="match status" value="1"/>
</dbReference>
<keyword evidence="1 12" id="KW-0240">DNA-directed RNA polymerase</keyword>
<dbReference type="Pfam" id="PF13662">
    <property type="entry name" value="Toprim_4"/>
    <property type="match status" value="1"/>
</dbReference>
<dbReference type="PROSITE" id="PS50880">
    <property type="entry name" value="TOPRIM"/>
    <property type="match status" value="1"/>
</dbReference>
<dbReference type="Gene3D" id="3.40.1360.10">
    <property type="match status" value="1"/>
</dbReference>
<dbReference type="PANTHER" id="PTHR30313">
    <property type="entry name" value="DNA PRIMASE"/>
    <property type="match status" value="1"/>
</dbReference>
<evidence type="ECO:0000256" key="4">
    <source>
        <dbReference type="ARBA" id="ARBA00022695"/>
    </source>
</evidence>
<dbReference type="SMART" id="SM00493">
    <property type="entry name" value="TOPRIM"/>
    <property type="match status" value="1"/>
</dbReference>
<evidence type="ECO:0000313" key="15">
    <source>
        <dbReference type="EMBL" id="ROR93277.1"/>
    </source>
</evidence>
<evidence type="ECO:0000256" key="12">
    <source>
        <dbReference type="HAMAP-Rule" id="MF_00974"/>
    </source>
</evidence>
<dbReference type="Pfam" id="PF08275">
    <property type="entry name" value="DNAG_N"/>
    <property type="match status" value="1"/>
</dbReference>
<evidence type="ECO:0000256" key="8">
    <source>
        <dbReference type="ARBA" id="ARBA00022833"/>
    </source>
</evidence>
<dbReference type="GO" id="GO:1990077">
    <property type="term" value="C:primosome complex"/>
    <property type="evidence" value="ECO:0007669"/>
    <property type="project" value="UniProtKB-KW"/>
</dbReference>
<comment type="subunit">
    <text evidence="12">Monomer. Interacts with DnaB.</text>
</comment>
<organism evidence="15 16">
    <name type="scientific">Salana multivorans</name>
    <dbReference type="NCBI Taxonomy" id="120377"/>
    <lineage>
        <taxon>Bacteria</taxon>
        <taxon>Bacillati</taxon>
        <taxon>Actinomycetota</taxon>
        <taxon>Actinomycetes</taxon>
        <taxon>Micrococcales</taxon>
        <taxon>Beutenbergiaceae</taxon>
        <taxon>Salana</taxon>
    </lineage>
</organism>
<accession>A0A3N2D0H3</accession>